<dbReference type="EMBL" id="WTPW01001006">
    <property type="protein sequence ID" value="KAF0463064.1"/>
    <property type="molecule type" value="Genomic_DNA"/>
</dbReference>
<comment type="caution">
    <text evidence="2">The sequence shown here is derived from an EMBL/GenBank/DDBJ whole genome shotgun (WGS) entry which is preliminary data.</text>
</comment>
<sequence length="279" mass="32817">MSRISPTNFEIDISNKEAFGMCLDKIFCLTSETYRQNSMDVIMDELYLEVNKLFNEGKKIPNIINNFLSKHNKSARDVFYWLLSHKNKPEYNCILGFFYCWKIGTKRTKENVYDLFLNAAKDEDIAKFFVGKCYEEGWNVKKNKTKAIEWYIKAGECAAAGYALGFHYYKKQKYYDAFKWLKNSAEKRNIMALHTLGLCYQKGYGTKIDANKGFESFRQAAKMGLPDSQYKLAQCYEYGKGTEKGLDKASYWYQKAISNKYKCYNDSERVRHKLRNEMR</sequence>
<gene>
    <name evidence="2" type="ORF">F8M41_000211</name>
</gene>
<reference evidence="2 3" key="1">
    <citation type="journal article" date="2019" name="Environ. Microbiol.">
        <title>At the nexus of three kingdoms: the genome of the mycorrhizal fungus Gigaspora margarita provides insights into plant, endobacterial and fungal interactions.</title>
        <authorList>
            <person name="Venice F."/>
            <person name="Ghignone S."/>
            <person name="Salvioli di Fossalunga A."/>
            <person name="Amselem J."/>
            <person name="Novero M."/>
            <person name="Xianan X."/>
            <person name="Sedzielewska Toro K."/>
            <person name="Morin E."/>
            <person name="Lipzen A."/>
            <person name="Grigoriev I.V."/>
            <person name="Henrissat B."/>
            <person name="Martin F.M."/>
            <person name="Bonfante P."/>
        </authorList>
    </citation>
    <scope>NUCLEOTIDE SEQUENCE [LARGE SCALE GENOMIC DNA]</scope>
    <source>
        <strain evidence="2 3">BEG34</strain>
    </source>
</reference>
<protein>
    <submittedName>
        <fullName evidence="2">Calmodulin-dependent protein kinase</fullName>
    </submittedName>
</protein>
<proteinExistence type="predicted"/>
<evidence type="ECO:0000256" key="1">
    <source>
        <dbReference type="ARBA" id="ARBA00022737"/>
    </source>
</evidence>
<dbReference type="SUPFAM" id="SSF81901">
    <property type="entry name" value="HCP-like"/>
    <property type="match status" value="2"/>
</dbReference>
<dbReference type="GO" id="GO:0016301">
    <property type="term" value="F:kinase activity"/>
    <property type="evidence" value="ECO:0007669"/>
    <property type="project" value="UniProtKB-KW"/>
</dbReference>
<dbReference type="OrthoDB" id="2384430at2759"/>
<keyword evidence="3" id="KW-1185">Reference proteome</keyword>
<accession>A0A8H3XH86</accession>
<dbReference type="Pfam" id="PF08238">
    <property type="entry name" value="Sel1"/>
    <property type="match status" value="3"/>
</dbReference>
<keyword evidence="1" id="KW-0677">Repeat</keyword>
<dbReference type="AlphaFoldDB" id="A0A8H3XH86"/>
<keyword evidence="2" id="KW-0418">Kinase</keyword>
<dbReference type="Gene3D" id="1.25.40.10">
    <property type="entry name" value="Tetratricopeptide repeat domain"/>
    <property type="match status" value="2"/>
</dbReference>
<name>A0A8H3XH86_GIGMA</name>
<dbReference type="InterPro" id="IPR051726">
    <property type="entry name" value="Chitin_Synth_Reg"/>
</dbReference>
<dbReference type="InterPro" id="IPR011990">
    <property type="entry name" value="TPR-like_helical_dom_sf"/>
</dbReference>
<keyword evidence="2" id="KW-0808">Transferase</keyword>
<dbReference type="Proteomes" id="UP000439903">
    <property type="component" value="Unassembled WGS sequence"/>
</dbReference>
<organism evidence="2 3">
    <name type="scientific">Gigaspora margarita</name>
    <dbReference type="NCBI Taxonomy" id="4874"/>
    <lineage>
        <taxon>Eukaryota</taxon>
        <taxon>Fungi</taxon>
        <taxon>Fungi incertae sedis</taxon>
        <taxon>Mucoromycota</taxon>
        <taxon>Glomeromycotina</taxon>
        <taxon>Glomeromycetes</taxon>
        <taxon>Diversisporales</taxon>
        <taxon>Gigasporaceae</taxon>
        <taxon>Gigaspora</taxon>
    </lineage>
</organism>
<dbReference type="PANTHER" id="PTHR46430">
    <property type="entry name" value="PROTEIN SKT5-RELATED"/>
    <property type="match status" value="1"/>
</dbReference>
<dbReference type="InterPro" id="IPR006597">
    <property type="entry name" value="Sel1-like"/>
</dbReference>
<evidence type="ECO:0000313" key="3">
    <source>
        <dbReference type="Proteomes" id="UP000439903"/>
    </source>
</evidence>
<dbReference type="SMART" id="SM00671">
    <property type="entry name" value="SEL1"/>
    <property type="match status" value="5"/>
</dbReference>
<evidence type="ECO:0000313" key="2">
    <source>
        <dbReference type="EMBL" id="KAF0463064.1"/>
    </source>
</evidence>